<dbReference type="SUPFAM" id="SSF49764">
    <property type="entry name" value="HSP20-like chaperones"/>
    <property type="match status" value="1"/>
</dbReference>
<organism evidence="3 4">
    <name type="scientific">Fistulifera solaris</name>
    <name type="common">Oleaginous diatom</name>
    <dbReference type="NCBI Taxonomy" id="1519565"/>
    <lineage>
        <taxon>Eukaryota</taxon>
        <taxon>Sar</taxon>
        <taxon>Stramenopiles</taxon>
        <taxon>Ochrophyta</taxon>
        <taxon>Bacillariophyta</taxon>
        <taxon>Bacillariophyceae</taxon>
        <taxon>Bacillariophycidae</taxon>
        <taxon>Naviculales</taxon>
        <taxon>Naviculaceae</taxon>
        <taxon>Fistulifera</taxon>
    </lineage>
</organism>
<feature type="domain" description="SAP" evidence="2">
    <location>
        <begin position="320"/>
        <end position="354"/>
    </location>
</feature>
<dbReference type="Pfam" id="PF02037">
    <property type="entry name" value="SAP"/>
    <property type="match status" value="1"/>
</dbReference>
<reference evidence="3 4" key="1">
    <citation type="journal article" date="2015" name="Plant Cell">
        <title>Oil accumulation by the oleaginous diatom Fistulifera solaris as revealed by the genome and transcriptome.</title>
        <authorList>
            <person name="Tanaka T."/>
            <person name="Maeda Y."/>
            <person name="Veluchamy A."/>
            <person name="Tanaka M."/>
            <person name="Abida H."/>
            <person name="Marechal E."/>
            <person name="Bowler C."/>
            <person name="Muto M."/>
            <person name="Sunaga Y."/>
            <person name="Tanaka M."/>
            <person name="Yoshino T."/>
            <person name="Taniguchi T."/>
            <person name="Fukuda Y."/>
            <person name="Nemoto M."/>
            <person name="Matsumoto M."/>
            <person name="Wong P.S."/>
            <person name="Aburatani S."/>
            <person name="Fujibuchi W."/>
        </authorList>
    </citation>
    <scope>NUCLEOTIDE SEQUENCE [LARGE SCALE GENOMIC DNA]</scope>
    <source>
        <strain evidence="3 4">JPCC DA0580</strain>
    </source>
</reference>
<dbReference type="Gene3D" id="2.60.40.790">
    <property type="match status" value="1"/>
</dbReference>
<dbReference type="Proteomes" id="UP000198406">
    <property type="component" value="Unassembled WGS sequence"/>
</dbReference>
<dbReference type="SUPFAM" id="SSF68906">
    <property type="entry name" value="SAP domain"/>
    <property type="match status" value="1"/>
</dbReference>
<evidence type="ECO:0000259" key="2">
    <source>
        <dbReference type="PROSITE" id="PS50800"/>
    </source>
</evidence>
<dbReference type="SMART" id="SM00513">
    <property type="entry name" value="SAP"/>
    <property type="match status" value="1"/>
</dbReference>
<dbReference type="Pfam" id="PF04969">
    <property type="entry name" value="CS"/>
    <property type="match status" value="1"/>
</dbReference>
<dbReference type="EMBL" id="BDSP01000078">
    <property type="protein sequence ID" value="GAX14257.1"/>
    <property type="molecule type" value="Genomic_DNA"/>
</dbReference>
<evidence type="ECO:0000313" key="4">
    <source>
        <dbReference type="Proteomes" id="UP000198406"/>
    </source>
</evidence>
<dbReference type="AlphaFoldDB" id="A0A1Z5JJR7"/>
<protein>
    <recommendedName>
        <fullName evidence="2">SAP domain-containing protein</fullName>
    </recommendedName>
</protein>
<sequence length="365" mass="41462">MSIIVAWFSFWCLWPVYEVVPFVISPRAVRRTPTRGIVLFGGRGIASGYRWKEEAFEIDVTVQVPKETRAKDIIFRPTVNSIDLRLKGDDAPVLLDGSRTLRGRVNLDGTYWVISDSEDKDDAFREVTVTIEKLIRTPQDDFEVVEYDWKGVYANDTEEVLERTYDEPEELNVREYAASLGVDIDNINMSMVDKTMFSTGMNITKNSLDELNKAGLIKEITQQADGTEYEIDDEGNAVKFSMFGDSSDDDERDSFTQSAPAPIPFLDTDSPWHSAVKVDDTTNQTYVKQTRQFTRSAFAQDSVKDPDDLKTNVADARDPIDNLTVKRLKEILKSQGLKVTGTKKELQDRLRQQVNSLLQGKQENE</sequence>
<dbReference type="InterPro" id="IPR008978">
    <property type="entry name" value="HSP20-like_chaperone"/>
</dbReference>
<gene>
    <name evidence="3" type="ORF">FisN_1Hh452</name>
</gene>
<accession>A0A1Z5JJR7</accession>
<feature type="signal peptide" evidence="1">
    <location>
        <begin position="1"/>
        <end position="18"/>
    </location>
</feature>
<dbReference type="PROSITE" id="PS50800">
    <property type="entry name" value="SAP"/>
    <property type="match status" value="1"/>
</dbReference>
<evidence type="ECO:0000256" key="1">
    <source>
        <dbReference type="SAM" id="SignalP"/>
    </source>
</evidence>
<dbReference type="InterPro" id="IPR036361">
    <property type="entry name" value="SAP_dom_sf"/>
</dbReference>
<dbReference type="InterPro" id="IPR007052">
    <property type="entry name" value="CS_dom"/>
</dbReference>
<dbReference type="InterPro" id="IPR003034">
    <property type="entry name" value="SAP_dom"/>
</dbReference>
<keyword evidence="1" id="KW-0732">Signal</keyword>
<comment type="caution">
    <text evidence="3">The sequence shown here is derived from an EMBL/GenBank/DDBJ whole genome shotgun (WGS) entry which is preliminary data.</text>
</comment>
<dbReference type="InParanoid" id="A0A1Z5JJR7"/>
<evidence type="ECO:0000313" key="3">
    <source>
        <dbReference type="EMBL" id="GAX14257.1"/>
    </source>
</evidence>
<proteinExistence type="predicted"/>
<keyword evidence="4" id="KW-1185">Reference proteome</keyword>
<name>A0A1Z5JJR7_FISSO</name>
<dbReference type="Gene3D" id="1.10.720.30">
    <property type="entry name" value="SAP domain"/>
    <property type="match status" value="1"/>
</dbReference>
<feature type="chain" id="PRO_5012712599" description="SAP domain-containing protein" evidence="1">
    <location>
        <begin position="19"/>
        <end position="365"/>
    </location>
</feature>
<dbReference type="OrthoDB" id="42161at2759"/>